<dbReference type="OrthoDB" id="4804613at2"/>
<organism evidence="1 2">
    <name type="scientific">Brevibacterium aurantiacum</name>
    <dbReference type="NCBI Taxonomy" id="273384"/>
    <lineage>
        <taxon>Bacteria</taxon>
        <taxon>Bacillati</taxon>
        <taxon>Actinomycetota</taxon>
        <taxon>Actinomycetes</taxon>
        <taxon>Micrococcales</taxon>
        <taxon>Brevibacteriaceae</taxon>
        <taxon>Brevibacterium</taxon>
    </lineage>
</organism>
<evidence type="ECO:0000313" key="2">
    <source>
        <dbReference type="Proteomes" id="UP000316406"/>
    </source>
</evidence>
<accession>A0A556C924</accession>
<gene>
    <name evidence="1" type="ORF">FO013_16700</name>
</gene>
<dbReference type="Proteomes" id="UP000316406">
    <property type="component" value="Unassembled WGS sequence"/>
</dbReference>
<sequence length="111" mass="12747">MKIASNNTEGIDVVRRNVAAIIDEASKSNVDLTQELLTAYDRESKLLGGIRKREKEIARLRSEVARRDAKLASVTERLERLLESKAMRVQRAYWRLRRPHGSGARFERAVK</sequence>
<reference evidence="1 2" key="1">
    <citation type="submission" date="2019-07" db="EMBL/GenBank/DDBJ databases">
        <title>Draft genome sequence of Brevibacterium aurantiacum XU54 isolated from Xinjiang China.</title>
        <authorList>
            <person name="Xu X."/>
        </authorList>
    </citation>
    <scope>NUCLEOTIDE SEQUENCE [LARGE SCALE GENOMIC DNA]</scope>
    <source>
        <strain evidence="1 2">XU54</strain>
    </source>
</reference>
<proteinExistence type="predicted"/>
<evidence type="ECO:0000313" key="1">
    <source>
        <dbReference type="EMBL" id="TSI13947.1"/>
    </source>
</evidence>
<keyword evidence="2" id="KW-1185">Reference proteome</keyword>
<name>A0A556C924_BREAU</name>
<dbReference type="AlphaFoldDB" id="A0A556C924"/>
<dbReference type="RefSeq" id="WP_143923680.1">
    <property type="nucleotide sequence ID" value="NZ_VLTK01000010.1"/>
</dbReference>
<comment type="caution">
    <text evidence="1">The sequence shown here is derived from an EMBL/GenBank/DDBJ whole genome shotgun (WGS) entry which is preliminary data.</text>
</comment>
<dbReference type="EMBL" id="VLTK01000010">
    <property type="protein sequence ID" value="TSI13947.1"/>
    <property type="molecule type" value="Genomic_DNA"/>
</dbReference>
<protein>
    <submittedName>
        <fullName evidence="1">Uncharacterized protein</fullName>
    </submittedName>
</protein>